<dbReference type="PIRSF" id="PIRSF006446">
    <property type="entry name" value="Cyt_quinol_oxidase_1"/>
    <property type="match status" value="1"/>
</dbReference>
<gene>
    <name evidence="13" type="ordered locus">Plav_0596</name>
</gene>
<feature type="transmembrane region" description="Helical" evidence="12">
    <location>
        <begin position="220"/>
        <end position="237"/>
    </location>
</feature>
<dbReference type="AlphaFoldDB" id="A7HQN6"/>
<evidence type="ECO:0000256" key="12">
    <source>
        <dbReference type="PIRNR" id="PIRNR006446"/>
    </source>
</evidence>
<dbReference type="OrthoDB" id="9807042at2"/>
<evidence type="ECO:0000313" key="14">
    <source>
        <dbReference type="Proteomes" id="UP000006377"/>
    </source>
</evidence>
<dbReference type="GO" id="GO:0070069">
    <property type="term" value="C:cytochrome complex"/>
    <property type="evidence" value="ECO:0007669"/>
    <property type="project" value="UniProtKB-UniRule"/>
</dbReference>
<evidence type="ECO:0000256" key="5">
    <source>
        <dbReference type="ARBA" id="ARBA00022617"/>
    </source>
</evidence>
<keyword evidence="7 12" id="KW-0479">Metal-binding</keyword>
<comment type="similarity">
    <text evidence="2 12">Belongs to the cytochrome ubiquinol oxidase subunit 1 family.</text>
</comment>
<dbReference type="GO" id="GO:0016682">
    <property type="term" value="F:oxidoreductase activity, acting on diphenols and related substances as donors, oxygen as acceptor"/>
    <property type="evidence" value="ECO:0007669"/>
    <property type="project" value="TreeGrafter"/>
</dbReference>
<proteinExistence type="inferred from homology"/>
<dbReference type="GO" id="GO:0019646">
    <property type="term" value="P:aerobic electron transport chain"/>
    <property type="evidence" value="ECO:0007669"/>
    <property type="project" value="InterPro"/>
</dbReference>
<evidence type="ECO:0000256" key="8">
    <source>
        <dbReference type="ARBA" id="ARBA00022982"/>
    </source>
</evidence>
<protein>
    <submittedName>
        <fullName evidence="13">Cytochrome bd ubiquinol oxidase subunit I</fullName>
    </submittedName>
</protein>
<feature type="transmembrane region" description="Helical" evidence="12">
    <location>
        <begin position="405"/>
        <end position="427"/>
    </location>
</feature>
<dbReference type="PANTHER" id="PTHR30365">
    <property type="entry name" value="CYTOCHROME D UBIQUINOL OXIDASE"/>
    <property type="match status" value="1"/>
</dbReference>
<dbReference type="PANTHER" id="PTHR30365:SF14">
    <property type="entry name" value="CYTOCHROME BD MENAQUINOL OXIDASE SUBUNIT I-RELATED"/>
    <property type="match status" value="1"/>
</dbReference>
<dbReference type="STRING" id="402881.Plav_0596"/>
<dbReference type="Proteomes" id="UP000006377">
    <property type="component" value="Chromosome"/>
</dbReference>
<keyword evidence="11 12" id="KW-0472">Membrane</keyword>
<evidence type="ECO:0000256" key="11">
    <source>
        <dbReference type="ARBA" id="ARBA00023136"/>
    </source>
</evidence>
<evidence type="ECO:0000313" key="13">
    <source>
        <dbReference type="EMBL" id="ABS62219.1"/>
    </source>
</evidence>
<name>A7HQN6_PARL1</name>
<dbReference type="InterPro" id="IPR002585">
    <property type="entry name" value="Cyt-d_ubiquinol_oxidase_su_1"/>
</dbReference>
<dbReference type="GO" id="GO:0009055">
    <property type="term" value="F:electron transfer activity"/>
    <property type="evidence" value="ECO:0007669"/>
    <property type="project" value="UniProtKB-UniRule"/>
</dbReference>
<evidence type="ECO:0000256" key="4">
    <source>
        <dbReference type="ARBA" id="ARBA00022475"/>
    </source>
</evidence>
<evidence type="ECO:0000256" key="10">
    <source>
        <dbReference type="ARBA" id="ARBA00023004"/>
    </source>
</evidence>
<feature type="transmembrane region" description="Helical" evidence="12">
    <location>
        <begin position="319"/>
        <end position="343"/>
    </location>
</feature>
<dbReference type="EMBL" id="CP000774">
    <property type="protein sequence ID" value="ABS62219.1"/>
    <property type="molecule type" value="Genomic_DNA"/>
</dbReference>
<dbReference type="KEGG" id="pla:Plav_0596"/>
<accession>A7HQN6</accession>
<keyword evidence="14" id="KW-1185">Reference proteome</keyword>
<feature type="transmembrane region" description="Helical" evidence="12">
    <location>
        <begin position="355"/>
        <end position="377"/>
    </location>
</feature>
<feature type="transmembrane region" description="Helical" evidence="12">
    <location>
        <begin position="97"/>
        <end position="120"/>
    </location>
</feature>
<dbReference type="GO" id="GO:0046872">
    <property type="term" value="F:metal ion binding"/>
    <property type="evidence" value="ECO:0007669"/>
    <property type="project" value="UniProtKB-UniRule"/>
</dbReference>
<keyword evidence="6 12" id="KW-0812">Transmembrane</keyword>
<evidence type="ECO:0000256" key="1">
    <source>
        <dbReference type="ARBA" id="ARBA00004651"/>
    </source>
</evidence>
<evidence type="ECO:0000256" key="6">
    <source>
        <dbReference type="ARBA" id="ARBA00022692"/>
    </source>
</evidence>
<feature type="transmembrane region" description="Helical" evidence="12">
    <location>
        <begin position="127"/>
        <end position="147"/>
    </location>
</feature>
<comment type="subcellular location">
    <subcellularLocation>
        <location evidence="12">Cell inner membrane</location>
    </subcellularLocation>
    <subcellularLocation>
        <location evidence="1">Cell membrane</location>
        <topology evidence="1">Multi-pass membrane protein</topology>
    </subcellularLocation>
</comment>
<dbReference type="RefSeq" id="WP_011995510.1">
    <property type="nucleotide sequence ID" value="NC_009719.1"/>
</dbReference>
<feature type="transmembrane region" description="Helical" evidence="12">
    <location>
        <begin position="56"/>
        <end position="77"/>
    </location>
</feature>
<keyword evidence="5 12" id="KW-0349">Heme</keyword>
<feature type="transmembrane region" description="Helical" evidence="12">
    <location>
        <begin position="12"/>
        <end position="36"/>
    </location>
</feature>
<evidence type="ECO:0000256" key="7">
    <source>
        <dbReference type="ARBA" id="ARBA00022723"/>
    </source>
</evidence>
<dbReference type="Pfam" id="PF01654">
    <property type="entry name" value="Cyt_bd_oxida_I"/>
    <property type="match status" value="1"/>
</dbReference>
<reference evidence="13 14" key="1">
    <citation type="journal article" date="2011" name="Stand. Genomic Sci.">
        <title>Complete genome sequence of Parvibaculum lavamentivorans type strain (DS-1(T)).</title>
        <authorList>
            <person name="Schleheck D."/>
            <person name="Weiss M."/>
            <person name="Pitluck S."/>
            <person name="Bruce D."/>
            <person name="Land M.L."/>
            <person name="Han S."/>
            <person name="Saunders E."/>
            <person name="Tapia R."/>
            <person name="Detter C."/>
            <person name="Brettin T."/>
            <person name="Han J."/>
            <person name="Woyke T."/>
            <person name="Goodwin L."/>
            <person name="Pennacchio L."/>
            <person name="Nolan M."/>
            <person name="Cook A.M."/>
            <person name="Kjelleberg S."/>
            <person name="Thomas T."/>
        </authorList>
    </citation>
    <scope>NUCLEOTIDE SEQUENCE [LARGE SCALE GENOMIC DNA]</scope>
    <source>
        <strain evidence="14">DS-1 / DSM 13023 / NCIMB 13966</strain>
    </source>
</reference>
<keyword evidence="10 12" id="KW-0408">Iron</keyword>
<evidence type="ECO:0000256" key="9">
    <source>
        <dbReference type="ARBA" id="ARBA00022989"/>
    </source>
</evidence>
<feature type="transmembrane region" description="Helical" evidence="12">
    <location>
        <begin position="189"/>
        <end position="208"/>
    </location>
</feature>
<dbReference type="GO" id="GO:0005886">
    <property type="term" value="C:plasma membrane"/>
    <property type="evidence" value="ECO:0007669"/>
    <property type="project" value="UniProtKB-SubCell"/>
</dbReference>
<evidence type="ECO:0000256" key="2">
    <source>
        <dbReference type="ARBA" id="ARBA00009819"/>
    </source>
</evidence>
<dbReference type="GO" id="GO:0020037">
    <property type="term" value="F:heme binding"/>
    <property type="evidence" value="ECO:0007669"/>
    <property type="project" value="TreeGrafter"/>
</dbReference>
<keyword evidence="3 12" id="KW-0813">Transport</keyword>
<dbReference type="eggNOG" id="COG1271">
    <property type="taxonomic scope" value="Bacteria"/>
</dbReference>
<keyword evidence="8 12" id="KW-0249">Electron transport</keyword>
<keyword evidence="9 12" id="KW-1133">Transmembrane helix</keyword>
<keyword evidence="4 12" id="KW-1003">Cell membrane</keyword>
<organism evidence="13 14">
    <name type="scientific">Parvibaculum lavamentivorans (strain DS-1 / DSM 13023 / NCIMB 13966)</name>
    <dbReference type="NCBI Taxonomy" id="402881"/>
    <lineage>
        <taxon>Bacteria</taxon>
        <taxon>Pseudomonadati</taxon>
        <taxon>Pseudomonadota</taxon>
        <taxon>Alphaproteobacteria</taxon>
        <taxon>Hyphomicrobiales</taxon>
        <taxon>Parvibaculaceae</taxon>
        <taxon>Parvibaculum</taxon>
    </lineage>
</organism>
<sequence length="463" mass="51225">MPPLDAEILARLQFAFTIAFHILFPTLTIGLGGFLVFFEAKFLRTGDEVWYRLYRFWVKIFALSFGMGVVSGIVLSYQLGTNWSEWSRITGPVLGPLIGFEVLTAFFLEAGFLGIMLFGWDKVGPRLHFLATCLVAIGTAISAFWILSANSWMQTPQGATFIDGHFVVDSWLAVIFNPSFPYRLMHMTAASYLTTSVVIAGVSGFYLLRNQNAEIARPAFSTAFWALLVLAPLQIFLGDQHGLNTLEHQPMKVAAMEGNWETQSHAPFHIFAIPDQKAQTNHLELSIPLGSSLILKHSPSGVVPGLNEVPIEDQPPVGIVFWSFRVMVGIGFLFLLLGLWGVWSRWRGTLFEDRWLQRLALVMTPAGFIATLAGWFVTEVGRQPWTVYGMVRTADSVSPTVTAEAVATTLVLFLIVYGGLFGAYLYYLTKLVRKGPDPLSVGEEGEKPEAIRGARPGLVIPAE</sequence>
<evidence type="ECO:0000256" key="3">
    <source>
        <dbReference type="ARBA" id="ARBA00022448"/>
    </source>
</evidence>
<dbReference type="HOGENOM" id="CLU_030555_3_1_5"/>